<organism evidence="1 2">
    <name type="scientific">Dryococelus australis</name>
    <dbReference type="NCBI Taxonomy" id="614101"/>
    <lineage>
        <taxon>Eukaryota</taxon>
        <taxon>Metazoa</taxon>
        <taxon>Ecdysozoa</taxon>
        <taxon>Arthropoda</taxon>
        <taxon>Hexapoda</taxon>
        <taxon>Insecta</taxon>
        <taxon>Pterygota</taxon>
        <taxon>Neoptera</taxon>
        <taxon>Polyneoptera</taxon>
        <taxon>Phasmatodea</taxon>
        <taxon>Verophasmatodea</taxon>
        <taxon>Anareolatae</taxon>
        <taxon>Phasmatidae</taxon>
        <taxon>Eurycanthinae</taxon>
        <taxon>Dryococelus</taxon>
    </lineage>
</organism>
<dbReference type="EMBL" id="JARBHB010000014">
    <property type="protein sequence ID" value="KAJ8868675.1"/>
    <property type="molecule type" value="Genomic_DNA"/>
</dbReference>
<accession>A0ABQ9G8B0</accession>
<protein>
    <submittedName>
        <fullName evidence="1">Uncharacterized protein</fullName>
    </submittedName>
</protein>
<reference evidence="1 2" key="1">
    <citation type="submission" date="2023-02" db="EMBL/GenBank/DDBJ databases">
        <title>LHISI_Scaffold_Assembly.</title>
        <authorList>
            <person name="Stuart O.P."/>
            <person name="Cleave R."/>
            <person name="Magrath M.J.L."/>
            <person name="Mikheyev A.S."/>
        </authorList>
    </citation>
    <scope>NUCLEOTIDE SEQUENCE [LARGE SCALE GENOMIC DNA]</scope>
    <source>
        <strain evidence="1">Daus_M_001</strain>
        <tissue evidence="1">Leg muscle</tissue>
    </source>
</reference>
<dbReference type="Proteomes" id="UP001159363">
    <property type="component" value="Chromosome 13"/>
</dbReference>
<evidence type="ECO:0000313" key="2">
    <source>
        <dbReference type="Proteomes" id="UP001159363"/>
    </source>
</evidence>
<name>A0ABQ9G8B0_9NEOP</name>
<keyword evidence="2" id="KW-1185">Reference proteome</keyword>
<sequence length="369" mass="40297">MKPPPTQQEYHIVQEMTKGFLDFILDYRACISGAENDAHAYPKENRRKVSHLIIGVAIEHAPQYPNLAFPDVARASIPMSVARAMFSTLVASVKALIGCNSTRCDETQRSISFFLKKKKKKNLYTVAAVAERLACSPPTKANRVQSPAGPPPDFRVWESCRTMPLPLNSSAALFSPHFILIGSQGLVVKSRANISTQLFTPFDGTFSMRRIFHTPRPRVPVQLPSPLTSPSSALKTTWQPTTPLTRFKKIPRVSLLVAGLCPAGPPLALSFSPVPLDVGCHCTLANQRARAHSGSHSTVCNAESATLAGATVQWRALSPLLYPTNSFSTPFLNLPTPLTDTNSSLNTFHSLTDLTSMDCLPRSVLLHTL</sequence>
<gene>
    <name evidence="1" type="ORF">PR048_030214</name>
</gene>
<evidence type="ECO:0000313" key="1">
    <source>
        <dbReference type="EMBL" id="KAJ8868675.1"/>
    </source>
</evidence>
<proteinExistence type="predicted"/>
<comment type="caution">
    <text evidence="1">The sequence shown here is derived from an EMBL/GenBank/DDBJ whole genome shotgun (WGS) entry which is preliminary data.</text>
</comment>